<evidence type="ECO:0000313" key="2">
    <source>
        <dbReference type="Proteomes" id="UP000236161"/>
    </source>
</evidence>
<dbReference type="AlphaFoldDB" id="A0A2I0AUU8"/>
<accession>A0A2I0AUU8</accession>
<dbReference type="EMBL" id="KZ451950">
    <property type="protein sequence ID" value="PKA59318.1"/>
    <property type="molecule type" value="Genomic_DNA"/>
</dbReference>
<sequence>MEVFLLKQIAVHESSCPFPLGQLGSSITLVNDRHESIFSKPLLNWHKGRERDRERERASRVEGVGNSYYRLSKIPWEHKEAIDFEITSSSYHE</sequence>
<evidence type="ECO:0000313" key="1">
    <source>
        <dbReference type="EMBL" id="PKA59318.1"/>
    </source>
</evidence>
<organism evidence="1 2">
    <name type="scientific">Apostasia shenzhenica</name>
    <dbReference type="NCBI Taxonomy" id="1088818"/>
    <lineage>
        <taxon>Eukaryota</taxon>
        <taxon>Viridiplantae</taxon>
        <taxon>Streptophyta</taxon>
        <taxon>Embryophyta</taxon>
        <taxon>Tracheophyta</taxon>
        <taxon>Spermatophyta</taxon>
        <taxon>Magnoliopsida</taxon>
        <taxon>Liliopsida</taxon>
        <taxon>Asparagales</taxon>
        <taxon>Orchidaceae</taxon>
        <taxon>Apostasioideae</taxon>
        <taxon>Apostasia</taxon>
    </lineage>
</organism>
<keyword evidence="2" id="KW-1185">Reference proteome</keyword>
<name>A0A2I0AUU8_9ASPA</name>
<protein>
    <submittedName>
        <fullName evidence="1">Uncharacterized protein</fullName>
    </submittedName>
</protein>
<proteinExistence type="predicted"/>
<gene>
    <name evidence="1" type="ORF">AXF42_Ash001412</name>
</gene>
<dbReference type="Proteomes" id="UP000236161">
    <property type="component" value="Unassembled WGS sequence"/>
</dbReference>
<reference evidence="1 2" key="1">
    <citation type="journal article" date="2017" name="Nature">
        <title>The Apostasia genome and the evolution of orchids.</title>
        <authorList>
            <person name="Zhang G.Q."/>
            <person name="Liu K.W."/>
            <person name="Li Z."/>
            <person name="Lohaus R."/>
            <person name="Hsiao Y.Y."/>
            <person name="Niu S.C."/>
            <person name="Wang J.Y."/>
            <person name="Lin Y.C."/>
            <person name="Xu Q."/>
            <person name="Chen L.J."/>
            <person name="Yoshida K."/>
            <person name="Fujiwara S."/>
            <person name="Wang Z.W."/>
            <person name="Zhang Y.Q."/>
            <person name="Mitsuda N."/>
            <person name="Wang M."/>
            <person name="Liu G.H."/>
            <person name="Pecoraro L."/>
            <person name="Huang H.X."/>
            <person name="Xiao X.J."/>
            <person name="Lin M."/>
            <person name="Wu X.Y."/>
            <person name="Wu W.L."/>
            <person name="Chen Y.Y."/>
            <person name="Chang S.B."/>
            <person name="Sakamoto S."/>
            <person name="Ohme-Takagi M."/>
            <person name="Yagi M."/>
            <person name="Zeng S.J."/>
            <person name="Shen C.Y."/>
            <person name="Yeh C.M."/>
            <person name="Luo Y.B."/>
            <person name="Tsai W.C."/>
            <person name="Van de Peer Y."/>
            <person name="Liu Z.J."/>
        </authorList>
    </citation>
    <scope>NUCLEOTIDE SEQUENCE [LARGE SCALE GENOMIC DNA]</scope>
    <source>
        <strain evidence="2">cv. Shenzhen</strain>
        <tissue evidence="1">Stem</tissue>
    </source>
</reference>